<keyword evidence="4" id="KW-1185">Reference proteome</keyword>
<feature type="chain" id="PRO_5013748802" description="Peptidase M12A domain-containing protein" evidence="1">
    <location>
        <begin position="17"/>
        <end position="159"/>
    </location>
</feature>
<evidence type="ECO:0000313" key="3">
    <source>
        <dbReference type="EMBL" id="PIO75386.1"/>
    </source>
</evidence>
<dbReference type="GO" id="GO:0004222">
    <property type="term" value="F:metalloendopeptidase activity"/>
    <property type="evidence" value="ECO:0007669"/>
    <property type="project" value="InterPro"/>
</dbReference>
<dbReference type="AlphaFoldDB" id="A0A2G9UZ29"/>
<dbReference type="InterPro" id="IPR001506">
    <property type="entry name" value="Peptidase_M12A"/>
</dbReference>
<reference evidence="3 4" key="1">
    <citation type="submission" date="2015-09" db="EMBL/GenBank/DDBJ databases">
        <title>Draft genome of the parasitic nematode Teladorsagia circumcincta isolate WARC Sus (inbred).</title>
        <authorList>
            <person name="Mitreva M."/>
        </authorList>
    </citation>
    <scope>NUCLEOTIDE SEQUENCE [LARGE SCALE GENOMIC DNA]</scope>
    <source>
        <strain evidence="3 4">S</strain>
    </source>
</reference>
<organism evidence="3 4">
    <name type="scientific">Teladorsagia circumcincta</name>
    <name type="common">Brown stomach worm</name>
    <name type="synonym">Ostertagia circumcincta</name>
    <dbReference type="NCBI Taxonomy" id="45464"/>
    <lineage>
        <taxon>Eukaryota</taxon>
        <taxon>Metazoa</taxon>
        <taxon>Ecdysozoa</taxon>
        <taxon>Nematoda</taxon>
        <taxon>Chromadorea</taxon>
        <taxon>Rhabditida</taxon>
        <taxon>Rhabditina</taxon>
        <taxon>Rhabditomorpha</taxon>
        <taxon>Strongyloidea</taxon>
        <taxon>Trichostrongylidae</taxon>
        <taxon>Teladorsagia</taxon>
    </lineage>
</organism>
<gene>
    <name evidence="3" type="ORF">TELCIR_02570</name>
</gene>
<dbReference type="OrthoDB" id="5873044at2759"/>
<feature type="signal peptide" evidence="1">
    <location>
        <begin position="1"/>
        <end position="16"/>
    </location>
</feature>
<protein>
    <recommendedName>
        <fullName evidence="2">Peptidase M12A domain-containing protein</fullName>
    </recommendedName>
</protein>
<dbReference type="Gene3D" id="3.40.390.10">
    <property type="entry name" value="Collagenase (Catalytic Domain)"/>
    <property type="match status" value="1"/>
</dbReference>
<dbReference type="Pfam" id="PF01400">
    <property type="entry name" value="Astacin"/>
    <property type="match status" value="1"/>
</dbReference>
<dbReference type="SUPFAM" id="SSF55486">
    <property type="entry name" value="Metalloproteases ('zincins'), catalytic domain"/>
    <property type="match status" value="1"/>
</dbReference>
<name>A0A2G9UZ29_TELCI</name>
<proteinExistence type="predicted"/>
<evidence type="ECO:0000259" key="2">
    <source>
        <dbReference type="Pfam" id="PF01400"/>
    </source>
</evidence>
<dbReference type="Proteomes" id="UP000230423">
    <property type="component" value="Unassembled WGS sequence"/>
</dbReference>
<dbReference type="InterPro" id="IPR024079">
    <property type="entry name" value="MetalloPept_cat_dom_sf"/>
</dbReference>
<sequence length="159" mass="18223">MRLILLLLVLAVSTQAGLLDLGKVKDFFKGGNFGEKIKTATLSKFKKEIVSKMDNTVEKLKNTIFEINAVKNVGKSLFQSDILLTKKQIEEVMEGVDGSRAKRQAFKDQNYPQTTWQQGVFYRFDDSADYYTKKIFEMGAKQWEEATCIDFKEDKEKKG</sequence>
<dbReference type="EMBL" id="KZ345146">
    <property type="protein sequence ID" value="PIO75386.1"/>
    <property type="molecule type" value="Genomic_DNA"/>
</dbReference>
<feature type="domain" description="Peptidase M12A" evidence="2">
    <location>
        <begin position="115"/>
        <end position="156"/>
    </location>
</feature>
<accession>A0A2G9UZ29</accession>
<dbReference type="GO" id="GO:0006508">
    <property type="term" value="P:proteolysis"/>
    <property type="evidence" value="ECO:0007669"/>
    <property type="project" value="InterPro"/>
</dbReference>
<evidence type="ECO:0000313" key="4">
    <source>
        <dbReference type="Proteomes" id="UP000230423"/>
    </source>
</evidence>
<evidence type="ECO:0000256" key="1">
    <source>
        <dbReference type="SAM" id="SignalP"/>
    </source>
</evidence>
<keyword evidence="1" id="KW-0732">Signal</keyword>